<comment type="caution">
    <text evidence="4">The sequence shown here is derived from an EMBL/GenBank/DDBJ whole genome shotgun (WGS) entry which is preliminary data.</text>
</comment>
<dbReference type="Proteomes" id="UP001345219">
    <property type="component" value="Chromosome 5"/>
</dbReference>
<keyword evidence="5" id="KW-1185">Reference proteome</keyword>
<keyword evidence="2" id="KW-0812">Transmembrane</keyword>
<evidence type="ECO:0000259" key="3">
    <source>
        <dbReference type="Pfam" id="PF14364"/>
    </source>
</evidence>
<feature type="domain" description="DUF4408" evidence="3">
    <location>
        <begin position="71"/>
        <end position="94"/>
    </location>
</feature>
<feature type="region of interest" description="Disordered" evidence="1">
    <location>
        <begin position="165"/>
        <end position="210"/>
    </location>
</feature>
<gene>
    <name evidence="4" type="ORF">SAY87_006162</name>
</gene>
<dbReference type="Pfam" id="PF14364">
    <property type="entry name" value="DUF4408"/>
    <property type="match status" value="1"/>
</dbReference>
<reference evidence="4 5" key="1">
    <citation type="journal article" date="2023" name="Hortic Res">
        <title>Pangenome of water caltrop reveals structural variations and asymmetric subgenome divergence after allopolyploidization.</title>
        <authorList>
            <person name="Zhang X."/>
            <person name="Chen Y."/>
            <person name="Wang L."/>
            <person name="Yuan Y."/>
            <person name="Fang M."/>
            <person name="Shi L."/>
            <person name="Lu R."/>
            <person name="Comes H.P."/>
            <person name="Ma Y."/>
            <person name="Chen Y."/>
            <person name="Huang G."/>
            <person name="Zhou Y."/>
            <person name="Zheng Z."/>
            <person name="Qiu Y."/>
        </authorList>
    </citation>
    <scope>NUCLEOTIDE SEQUENCE [LARGE SCALE GENOMIC DNA]</scope>
    <source>
        <tissue evidence="4">Roots</tissue>
    </source>
</reference>
<sequence>MESFHFGEVHKAKRAKKTNNKHNSLFHLGKFLNFFRVMELLVVLMLIFRLSFNLPEAVKNSSEYFRSLKITVLSPRFVFVLGNLIVITLFAKSRQFSGKDSDSQPKTDFYSEFIEKSQRLNHRARPIVESLSSIHEKEAILEKRKASKAVNCPLPTLGVIKPAYQRSRSEKLSPRQDEKPERELRRSVTEKRMESSEKLMIEGPFPEDSMSNEEFRQTIEAFIARQQRLLRDEEYYTMS</sequence>
<protein>
    <recommendedName>
        <fullName evidence="3">DUF4408 domain-containing protein</fullName>
    </recommendedName>
</protein>
<dbReference type="PANTHER" id="PTHR33640">
    <property type="entry name" value="TRANSMEMBRANE PROTEIN"/>
    <property type="match status" value="1"/>
</dbReference>
<proteinExistence type="predicted"/>
<dbReference type="InterPro" id="IPR025520">
    <property type="entry name" value="DUF4408"/>
</dbReference>
<keyword evidence="2" id="KW-1133">Transmembrane helix</keyword>
<name>A0AAN7Q8N2_9MYRT</name>
<evidence type="ECO:0000313" key="5">
    <source>
        <dbReference type="Proteomes" id="UP001345219"/>
    </source>
</evidence>
<evidence type="ECO:0000256" key="2">
    <source>
        <dbReference type="SAM" id="Phobius"/>
    </source>
</evidence>
<evidence type="ECO:0000313" key="4">
    <source>
        <dbReference type="EMBL" id="KAK4761269.1"/>
    </source>
</evidence>
<organism evidence="4 5">
    <name type="scientific">Trapa incisa</name>
    <dbReference type="NCBI Taxonomy" id="236973"/>
    <lineage>
        <taxon>Eukaryota</taxon>
        <taxon>Viridiplantae</taxon>
        <taxon>Streptophyta</taxon>
        <taxon>Embryophyta</taxon>
        <taxon>Tracheophyta</taxon>
        <taxon>Spermatophyta</taxon>
        <taxon>Magnoliopsida</taxon>
        <taxon>eudicotyledons</taxon>
        <taxon>Gunneridae</taxon>
        <taxon>Pentapetalae</taxon>
        <taxon>rosids</taxon>
        <taxon>malvids</taxon>
        <taxon>Myrtales</taxon>
        <taxon>Lythraceae</taxon>
        <taxon>Trapa</taxon>
    </lineage>
</organism>
<dbReference type="AlphaFoldDB" id="A0AAN7Q8N2"/>
<accession>A0AAN7Q8N2</accession>
<feature type="transmembrane region" description="Helical" evidence="2">
    <location>
        <begin position="72"/>
        <end position="91"/>
    </location>
</feature>
<evidence type="ECO:0000256" key="1">
    <source>
        <dbReference type="SAM" id="MobiDB-lite"/>
    </source>
</evidence>
<dbReference type="PANTHER" id="PTHR33640:SF8">
    <property type="entry name" value="TRANSMEMBRANE PROTEIN"/>
    <property type="match status" value="1"/>
</dbReference>
<feature type="compositionally biased region" description="Basic and acidic residues" evidence="1">
    <location>
        <begin position="167"/>
        <end position="200"/>
    </location>
</feature>
<feature type="transmembrane region" description="Helical" evidence="2">
    <location>
        <begin position="31"/>
        <end position="52"/>
    </location>
</feature>
<keyword evidence="2" id="KW-0472">Membrane</keyword>
<dbReference type="EMBL" id="JAXIOK010000010">
    <property type="protein sequence ID" value="KAK4761269.1"/>
    <property type="molecule type" value="Genomic_DNA"/>
</dbReference>